<dbReference type="GO" id="GO:0006779">
    <property type="term" value="P:porphyrin-containing compound biosynthetic process"/>
    <property type="evidence" value="ECO:0007669"/>
    <property type="project" value="InterPro"/>
</dbReference>
<evidence type="ECO:0000256" key="10">
    <source>
        <dbReference type="RuleBase" id="RU364116"/>
    </source>
</evidence>
<feature type="domain" description="Radical SAM core" evidence="11">
    <location>
        <begin position="18"/>
        <end position="251"/>
    </location>
</feature>
<dbReference type="PANTHER" id="PTHR13932:SF5">
    <property type="entry name" value="RADICAL S-ADENOSYL METHIONINE DOMAIN-CONTAINING PROTEIN 1, MITOCHONDRIAL"/>
    <property type="match status" value="1"/>
</dbReference>
<dbReference type="SMART" id="SM00729">
    <property type="entry name" value="Elp3"/>
    <property type="match status" value="1"/>
</dbReference>
<dbReference type="InterPro" id="IPR010723">
    <property type="entry name" value="HemN_C"/>
</dbReference>
<dbReference type="SFLD" id="SFLDF00288">
    <property type="entry name" value="HemN-like__clustered_with_nucl"/>
    <property type="match status" value="1"/>
</dbReference>
<comment type="caution">
    <text evidence="12">The sequence shown here is derived from an EMBL/GenBank/DDBJ whole genome shotgun (WGS) entry which is preliminary data.</text>
</comment>
<evidence type="ECO:0000313" key="12">
    <source>
        <dbReference type="EMBL" id="KEQ00334.1"/>
    </source>
</evidence>
<dbReference type="GO" id="GO:0046872">
    <property type="term" value="F:metal ion binding"/>
    <property type="evidence" value="ECO:0007669"/>
    <property type="project" value="UniProtKB-UniRule"/>
</dbReference>
<name>A0A074VYM5_9NEIS</name>
<dbReference type="GO" id="GO:0051539">
    <property type="term" value="F:4 iron, 4 sulfur cluster binding"/>
    <property type="evidence" value="ECO:0007669"/>
    <property type="project" value="UniProtKB-UniRule"/>
</dbReference>
<evidence type="ECO:0000256" key="7">
    <source>
        <dbReference type="ARBA" id="ARBA00023004"/>
    </source>
</evidence>
<evidence type="ECO:0000313" key="13">
    <source>
        <dbReference type="Proteomes" id="UP000027644"/>
    </source>
</evidence>
<dbReference type="PROSITE" id="PS51918">
    <property type="entry name" value="RADICAL_SAM"/>
    <property type="match status" value="1"/>
</dbReference>
<dbReference type="SFLD" id="SFLDG01065">
    <property type="entry name" value="anaerobic_coproporphyrinogen-I"/>
    <property type="match status" value="1"/>
</dbReference>
<dbReference type="SFLD" id="SFLDF00562">
    <property type="entry name" value="HemN-like__clustered_with_heat"/>
    <property type="match status" value="1"/>
</dbReference>
<dbReference type="InterPro" id="IPR006638">
    <property type="entry name" value="Elp3/MiaA/NifB-like_rSAM"/>
</dbReference>
<evidence type="ECO:0000256" key="4">
    <source>
        <dbReference type="ARBA" id="ARBA00022617"/>
    </source>
</evidence>
<comment type="similarity">
    <text evidence="2">Belongs to the anaerobic coproporphyrinogen-III oxidase family. HemW subfamily.</text>
</comment>
<keyword evidence="6 10" id="KW-0479">Metal-binding</keyword>
<dbReference type="GO" id="GO:0005737">
    <property type="term" value="C:cytoplasm"/>
    <property type="evidence" value="ECO:0007669"/>
    <property type="project" value="UniProtKB-SubCell"/>
</dbReference>
<dbReference type="AlphaFoldDB" id="A0A074VYM5"/>
<comment type="subcellular location">
    <subcellularLocation>
        <location evidence="10">Cytoplasm</location>
    </subcellularLocation>
</comment>
<dbReference type="NCBIfam" id="TIGR00539">
    <property type="entry name" value="hemN_rel"/>
    <property type="match status" value="1"/>
</dbReference>
<sequence length="399" mass="44333">MSEFPVSLQIPHSVTPALTSLPPLSLYIHIPWCVRKCPYCDFNSHQLKQELDEQKYIAALLTDLETELPYFWGRSVHTIFIGGGTPSLFSASAFEKLLSGIRARVNLLPTAEITLEANPGTFERDRFADYAAAGINRLSIGIQSFANDKLAALGRIHNCNEALNAIESGLILFPKLNIDLMYALPEQTVEQAKEDINTAIATGVRHISAYQLTLEPNTPFAHSPPPKLPDDDHIADIEEAVHTSLSQAGFHHYEKSAFAQPLQQCRHNLNYWQFGDYIGIGAGAHGKISSAQAIERTTRCRHPKDYLQAMQQQPQCAIVRRQISAQDLPFEFMLNALRLTDGVPTTWFSERTGLPVTSIQCAITQAVEKGLMDADPLNLRPTALGRTFLNDLLALFLKD</sequence>
<comment type="function">
    <text evidence="10">Probably acts as a heme chaperone, transferring heme to an unknown acceptor. Binds one molecule of heme per monomer, possibly covalently. Binds 1 [4Fe-4S] cluster. The cluster is coordinated with 3 cysteines and an exchangeable S-adenosyl-L-methionine.</text>
</comment>
<evidence type="ECO:0000256" key="2">
    <source>
        <dbReference type="ARBA" id="ARBA00006100"/>
    </source>
</evidence>
<keyword evidence="8 10" id="KW-0411">Iron-sulfur</keyword>
<dbReference type="InterPro" id="IPR004559">
    <property type="entry name" value="HemW-like"/>
</dbReference>
<reference evidence="12 13" key="1">
    <citation type="journal article" date="2014" name="PLoS Genet.">
        <title>Hidden diversity in honey bee gut symbionts detected by single-cell genomics.</title>
        <authorList>
            <person name="Engel P."/>
            <person name="Stepanauskas R."/>
            <person name="Moran N."/>
        </authorList>
    </citation>
    <scope>NUCLEOTIDE SEQUENCE [LARGE SCALE GENOMIC DNA]</scope>
    <source>
        <strain evidence="12 13">SCGC AB-598-J21</strain>
    </source>
</reference>
<evidence type="ECO:0000256" key="8">
    <source>
        <dbReference type="ARBA" id="ARBA00023014"/>
    </source>
</evidence>
<dbReference type="CDD" id="cd01335">
    <property type="entry name" value="Radical_SAM"/>
    <property type="match status" value="1"/>
</dbReference>
<evidence type="ECO:0000259" key="11">
    <source>
        <dbReference type="PROSITE" id="PS51918"/>
    </source>
</evidence>
<dbReference type="EMBL" id="AVQL01000452">
    <property type="protein sequence ID" value="KEQ00334.1"/>
    <property type="molecule type" value="Genomic_DNA"/>
</dbReference>
<evidence type="ECO:0000256" key="9">
    <source>
        <dbReference type="ARBA" id="ARBA00023186"/>
    </source>
</evidence>
<evidence type="ECO:0000256" key="1">
    <source>
        <dbReference type="ARBA" id="ARBA00001966"/>
    </source>
</evidence>
<keyword evidence="10" id="KW-0963">Cytoplasm</keyword>
<dbReference type="Pfam" id="PF04055">
    <property type="entry name" value="Radical_SAM"/>
    <property type="match status" value="1"/>
</dbReference>
<keyword evidence="10" id="KW-0004">4Fe-4S</keyword>
<evidence type="ECO:0000256" key="3">
    <source>
        <dbReference type="ARBA" id="ARBA00017228"/>
    </source>
</evidence>
<keyword evidence="4 10" id="KW-0349">Heme</keyword>
<evidence type="ECO:0000256" key="5">
    <source>
        <dbReference type="ARBA" id="ARBA00022691"/>
    </source>
</evidence>
<keyword evidence="9 10" id="KW-0143">Chaperone</keyword>
<organism evidence="12 13">
    <name type="scientific">Snodgrassella alvi SCGC AB-598-J21</name>
    <dbReference type="NCBI Taxonomy" id="1385367"/>
    <lineage>
        <taxon>Bacteria</taxon>
        <taxon>Pseudomonadati</taxon>
        <taxon>Pseudomonadota</taxon>
        <taxon>Betaproteobacteria</taxon>
        <taxon>Neisseriales</taxon>
        <taxon>Neisseriaceae</taxon>
        <taxon>Snodgrassella</taxon>
    </lineage>
</organism>
<evidence type="ECO:0000256" key="6">
    <source>
        <dbReference type="ARBA" id="ARBA00022723"/>
    </source>
</evidence>
<dbReference type="InterPro" id="IPR007197">
    <property type="entry name" value="rSAM"/>
</dbReference>
<dbReference type="InterPro" id="IPR013785">
    <property type="entry name" value="Aldolase_TIM"/>
</dbReference>
<accession>A0A074VYM5</accession>
<dbReference type="Proteomes" id="UP000027644">
    <property type="component" value="Unassembled WGS sequence"/>
</dbReference>
<protein>
    <recommendedName>
        <fullName evidence="3 10">Heme chaperone HemW</fullName>
    </recommendedName>
</protein>
<dbReference type="SUPFAM" id="SSF102114">
    <property type="entry name" value="Radical SAM enzymes"/>
    <property type="match status" value="1"/>
</dbReference>
<dbReference type="GO" id="GO:0004109">
    <property type="term" value="F:coproporphyrinogen oxidase activity"/>
    <property type="evidence" value="ECO:0007669"/>
    <property type="project" value="InterPro"/>
</dbReference>
<gene>
    <name evidence="12" type="ORF">SASC598J21_018750</name>
</gene>
<comment type="cofactor">
    <cofactor evidence="1">
        <name>[4Fe-4S] cluster</name>
        <dbReference type="ChEBI" id="CHEBI:49883"/>
    </cofactor>
</comment>
<dbReference type="SFLD" id="SFLDS00029">
    <property type="entry name" value="Radical_SAM"/>
    <property type="match status" value="1"/>
</dbReference>
<keyword evidence="5 10" id="KW-0949">S-adenosyl-L-methionine</keyword>
<dbReference type="PANTHER" id="PTHR13932">
    <property type="entry name" value="COPROPORPHYRINIGEN III OXIDASE"/>
    <property type="match status" value="1"/>
</dbReference>
<dbReference type="Gene3D" id="3.20.20.70">
    <property type="entry name" value="Aldolase class I"/>
    <property type="match status" value="1"/>
</dbReference>
<proteinExistence type="inferred from homology"/>
<dbReference type="Pfam" id="PF06969">
    <property type="entry name" value="HemN_C"/>
    <property type="match status" value="1"/>
</dbReference>
<dbReference type="InterPro" id="IPR034505">
    <property type="entry name" value="Coproporphyrinogen-III_oxidase"/>
</dbReference>
<dbReference type="InterPro" id="IPR058240">
    <property type="entry name" value="rSAM_sf"/>
</dbReference>
<keyword evidence="7 10" id="KW-0408">Iron</keyword>